<protein>
    <submittedName>
        <fullName evidence="2">Uncharacterized protein</fullName>
    </submittedName>
</protein>
<accession>A0AAD2CK98</accession>
<reference evidence="2" key="1">
    <citation type="submission" date="2023-08" db="EMBL/GenBank/DDBJ databases">
        <authorList>
            <person name="Audoor S."/>
            <person name="Bilcke G."/>
        </authorList>
    </citation>
    <scope>NUCLEOTIDE SEQUENCE</scope>
</reference>
<comment type="caution">
    <text evidence="2">The sequence shown here is derived from an EMBL/GenBank/DDBJ whole genome shotgun (WGS) entry which is preliminary data.</text>
</comment>
<proteinExistence type="predicted"/>
<keyword evidence="3" id="KW-1185">Reference proteome</keyword>
<keyword evidence="1" id="KW-0732">Signal</keyword>
<dbReference type="AlphaFoldDB" id="A0AAD2CK98"/>
<gene>
    <name evidence="2" type="ORF">CYCCA115_LOCUS4615</name>
</gene>
<dbReference type="EMBL" id="CAKOGP040000446">
    <property type="protein sequence ID" value="CAJ1935279.1"/>
    <property type="molecule type" value="Genomic_DNA"/>
</dbReference>
<evidence type="ECO:0000313" key="3">
    <source>
        <dbReference type="Proteomes" id="UP001295423"/>
    </source>
</evidence>
<name>A0AAD2CK98_9STRA</name>
<organism evidence="2 3">
    <name type="scientific">Cylindrotheca closterium</name>
    <dbReference type="NCBI Taxonomy" id="2856"/>
    <lineage>
        <taxon>Eukaryota</taxon>
        <taxon>Sar</taxon>
        <taxon>Stramenopiles</taxon>
        <taxon>Ochrophyta</taxon>
        <taxon>Bacillariophyta</taxon>
        <taxon>Bacillariophyceae</taxon>
        <taxon>Bacillariophycidae</taxon>
        <taxon>Bacillariales</taxon>
        <taxon>Bacillariaceae</taxon>
        <taxon>Cylindrotheca</taxon>
    </lineage>
</organism>
<evidence type="ECO:0000313" key="2">
    <source>
        <dbReference type="EMBL" id="CAJ1935279.1"/>
    </source>
</evidence>
<feature type="chain" id="PRO_5042032758" evidence="1">
    <location>
        <begin position="27"/>
        <end position="471"/>
    </location>
</feature>
<evidence type="ECO:0000256" key="1">
    <source>
        <dbReference type="SAM" id="SignalP"/>
    </source>
</evidence>
<dbReference type="Proteomes" id="UP001295423">
    <property type="component" value="Unassembled WGS sequence"/>
</dbReference>
<feature type="signal peptide" evidence="1">
    <location>
        <begin position="1"/>
        <end position="26"/>
    </location>
</feature>
<sequence length="471" mass="50957">MMNKNTTTAAMIRTFTFFSLVVAVASEAWTQDQINYYYQKYNAPLNTCAMQAQCLKYTITENETPSKCGSPCEYRVCWHQGYMGEGWNHGWGNWGFLSACMRYEHVDAIGDMHTTASSNDPFDQCLNQNSSNGKGYWDASCTDPQQAFTSSYTFANVCQNVPAGQTVHFLINDGGSCAGTASKGEMTGHGTEAFCAPSTQDLSGTNRGGQTFFPAYGEGSGGTCSGLAEGNECVWSVTVPSTCAYEEGDPCVNDTPAYNADSICPDQEDSALVYYENDRNGDPPVTPIHDIRHNGDGTVSFRVLNPFGDDLSNIYTVMPKPGGHGDPICPKQNSATDCITDEVYTAQCIDDESWTFVTVFVVGEDDTSAAAQLVDTVAGSKGTEVYKCCPRTFEPNGRFGPQQTAAFSYLIHCACDGESGNDGQARALRVSNDLAEKFGGHGAALSRKDLEAKFLRGELFGDELKTLYGLL</sequence>